<name>A0A379WFB4_SALET</name>
<evidence type="ECO:0000313" key="3">
    <source>
        <dbReference type="Proteomes" id="UP000255509"/>
    </source>
</evidence>
<dbReference type="PANTHER" id="PTHR35565">
    <property type="entry name" value="CYTOPLASMIC PROTEIN-RELATED"/>
    <property type="match status" value="1"/>
</dbReference>
<dbReference type="InterPro" id="IPR044031">
    <property type="entry name" value="TssC1_N"/>
</dbReference>
<protein>
    <submittedName>
        <fullName evidence="2">EvpB family type VI secretion protein</fullName>
    </submittedName>
</protein>
<dbReference type="Proteomes" id="UP000255509">
    <property type="component" value="Unassembled WGS sequence"/>
</dbReference>
<organism evidence="2 3">
    <name type="scientific">Salmonella enterica I</name>
    <dbReference type="NCBI Taxonomy" id="59201"/>
    <lineage>
        <taxon>Bacteria</taxon>
        <taxon>Pseudomonadati</taxon>
        <taxon>Pseudomonadota</taxon>
        <taxon>Gammaproteobacteria</taxon>
        <taxon>Enterobacterales</taxon>
        <taxon>Enterobacteriaceae</taxon>
        <taxon>Salmonella</taxon>
    </lineage>
</organism>
<gene>
    <name evidence="2" type="ORF">NCTC8258_05348</name>
</gene>
<dbReference type="Pfam" id="PF05943">
    <property type="entry name" value="VipB"/>
    <property type="match status" value="1"/>
</dbReference>
<feature type="domain" description="TssC1 N-terminal" evidence="1">
    <location>
        <begin position="70"/>
        <end position="174"/>
    </location>
</feature>
<sequence>MANSNMQATDAVAQDTVSASGEFDALLNQAFRPKTTQAAKAVEAAVQTLAQQALANTITVSDDAYKSISAIIAQIDFKLTEQIKLILQHPDWQKLESSWRGMEHLVYNTETDEKLKIRFMNLSKDELRRNMKRYKGIAWDQSPMFKKLYEAEYGQLGGEPYGCIIADYYFDHTPPMWICLALSPKSPRRPMRRLLPGLPPRYCKWTPGRSWRIPAT</sequence>
<proteinExistence type="predicted"/>
<accession>A0A379WFB4</accession>
<dbReference type="PANTHER" id="PTHR35565:SF3">
    <property type="entry name" value="TYPE VI SECRETION SYSTEM SHEATH PROTEIN TSSC1"/>
    <property type="match status" value="1"/>
</dbReference>
<dbReference type="EMBL" id="UGXS01000004">
    <property type="protein sequence ID" value="SUH17555.1"/>
    <property type="molecule type" value="Genomic_DNA"/>
</dbReference>
<dbReference type="InterPro" id="IPR010269">
    <property type="entry name" value="T6SS_TssC-like"/>
</dbReference>
<reference evidence="2 3" key="1">
    <citation type="submission" date="2018-06" db="EMBL/GenBank/DDBJ databases">
        <authorList>
            <consortium name="Pathogen Informatics"/>
            <person name="Doyle S."/>
        </authorList>
    </citation>
    <scope>NUCLEOTIDE SEQUENCE [LARGE SCALE GENOMIC DNA]</scope>
    <source>
        <strain evidence="2 3">NCTC8258</strain>
    </source>
</reference>
<dbReference type="AlphaFoldDB" id="A0A379WFB4"/>
<evidence type="ECO:0000313" key="2">
    <source>
        <dbReference type="EMBL" id="SUH17555.1"/>
    </source>
</evidence>
<evidence type="ECO:0000259" key="1">
    <source>
        <dbReference type="Pfam" id="PF05943"/>
    </source>
</evidence>